<evidence type="ECO:0000256" key="1">
    <source>
        <dbReference type="SAM" id="Phobius"/>
    </source>
</evidence>
<protein>
    <recommendedName>
        <fullName evidence="3">Reverse transcriptase domain-containing protein</fullName>
    </recommendedName>
</protein>
<dbReference type="EMBL" id="OIVN01002524">
    <property type="protein sequence ID" value="SPD04345.1"/>
    <property type="molecule type" value="Genomic_DNA"/>
</dbReference>
<dbReference type="PANTHER" id="PTHR33116:SF86">
    <property type="entry name" value="REVERSE TRANSCRIPTASE DOMAIN-CONTAINING PROTEIN"/>
    <property type="match status" value="1"/>
</dbReference>
<keyword evidence="1" id="KW-1133">Transmembrane helix</keyword>
<keyword evidence="1" id="KW-0812">Transmembrane</keyword>
<evidence type="ECO:0000313" key="2">
    <source>
        <dbReference type="EMBL" id="SPD04345.1"/>
    </source>
</evidence>
<organism evidence="2">
    <name type="scientific">Fagus sylvatica</name>
    <name type="common">Beechnut</name>
    <dbReference type="NCBI Taxonomy" id="28930"/>
    <lineage>
        <taxon>Eukaryota</taxon>
        <taxon>Viridiplantae</taxon>
        <taxon>Streptophyta</taxon>
        <taxon>Embryophyta</taxon>
        <taxon>Tracheophyta</taxon>
        <taxon>Spermatophyta</taxon>
        <taxon>Magnoliopsida</taxon>
        <taxon>eudicotyledons</taxon>
        <taxon>Gunneridae</taxon>
        <taxon>Pentapetalae</taxon>
        <taxon>rosids</taxon>
        <taxon>fabids</taxon>
        <taxon>Fagales</taxon>
        <taxon>Fagaceae</taxon>
        <taxon>Fagus</taxon>
    </lineage>
</organism>
<dbReference type="PANTHER" id="PTHR33116">
    <property type="entry name" value="REVERSE TRANSCRIPTASE ZINC-BINDING DOMAIN-CONTAINING PROTEIN-RELATED-RELATED"/>
    <property type="match status" value="1"/>
</dbReference>
<evidence type="ECO:0008006" key="3">
    <source>
        <dbReference type="Google" id="ProtNLM"/>
    </source>
</evidence>
<gene>
    <name evidence="2" type="ORF">FSB_LOCUS32227</name>
</gene>
<keyword evidence="1" id="KW-0472">Membrane</keyword>
<name>A0A2N9GXK9_FAGSY</name>
<dbReference type="AlphaFoldDB" id="A0A2N9GXK9"/>
<accession>A0A2N9GXK9</accession>
<feature type="transmembrane region" description="Helical" evidence="1">
    <location>
        <begin position="32"/>
        <end position="53"/>
    </location>
</feature>
<reference evidence="2" key="1">
    <citation type="submission" date="2018-02" db="EMBL/GenBank/DDBJ databases">
        <authorList>
            <person name="Cohen D.B."/>
            <person name="Kent A.D."/>
        </authorList>
    </citation>
    <scope>NUCLEOTIDE SEQUENCE</scope>
</reference>
<sequence>MAIKLDMSKAYDRVEWIFVEEIMRKLGFAEKWISLIMMCINSASYSVLINGFVASFSEGFSGGEVDWGAVSSILHQYEVASGQQLNRAKTSIFFTKNTSLELRQYIQEVFQVPEIKNHEKYLGLPSFVGRSKTASFSEVKNRVWRRMHGWKEKFLSMGGREVLIKAVAQAIPSYTMSCFRLSDGLCKELNTKYFPKCSFLEARVGYRPSYAWKSIALARSVLQLGMRWHIGDGQQVCINKDPWLPISSPFLSFSAQTVLDKDERVSVLINKNTHTWNVEAVHALFSAWEAATICSIPLPPRPRADRLFWTETTSGLFTVKSAYYLQLQQRAQCVLGESSWSGKDAKFWKFSMSGLRVQKWGRLIHSFFDLMELLQTRLSLDDALFFCCIAYFIWEQRNKVVFESLVHNPVMVVLRAKKLFTDYSAGCSSGGMSGRNDNGVAVVVAEPWKAPIVGK</sequence>
<proteinExistence type="predicted"/>